<keyword evidence="6" id="KW-1185">Reference proteome</keyword>
<dbReference type="AlphaFoldDB" id="M0C9K6"/>
<dbReference type="InterPro" id="IPR009078">
    <property type="entry name" value="Ferritin-like_SF"/>
</dbReference>
<dbReference type="eggNOG" id="arCOG01101">
    <property type="taxonomic scope" value="Archaea"/>
</dbReference>
<dbReference type="Pfam" id="PF00210">
    <property type="entry name" value="Ferritin"/>
    <property type="match status" value="1"/>
</dbReference>
<dbReference type="SUPFAM" id="SSF47240">
    <property type="entry name" value="Ferritin-like"/>
    <property type="match status" value="1"/>
</dbReference>
<proteinExistence type="inferred from homology"/>
<dbReference type="PANTHER" id="PTHR42932">
    <property type="entry name" value="GENERAL STRESS PROTEIN 20U"/>
    <property type="match status" value="1"/>
</dbReference>
<dbReference type="OrthoDB" id="8265at2157"/>
<dbReference type="InterPro" id="IPR023188">
    <property type="entry name" value="DPS_DNA-bd_CS"/>
</dbReference>
<dbReference type="GO" id="GO:0008199">
    <property type="term" value="F:ferric iron binding"/>
    <property type="evidence" value="ECO:0007669"/>
    <property type="project" value="InterPro"/>
</dbReference>
<dbReference type="PROSITE" id="PS00818">
    <property type="entry name" value="DPS_1"/>
    <property type="match status" value="1"/>
</dbReference>
<dbReference type="RefSeq" id="WP_006885967.1">
    <property type="nucleotide sequence ID" value="NZ_AOIU01000048.1"/>
</dbReference>
<protein>
    <submittedName>
        <fullName evidence="5">DNA starvation/stationary phase protection protein Dps</fullName>
    </submittedName>
</protein>
<dbReference type="PROSITE" id="PS00819">
    <property type="entry name" value="DPS_2"/>
    <property type="match status" value="1"/>
</dbReference>
<evidence type="ECO:0000313" key="5">
    <source>
        <dbReference type="EMBL" id="ELZ19920.1"/>
    </source>
</evidence>
<feature type="compositionally biased region" description="Polar residues" evidence="3">
    <location>
        <begin position="1"/>
        <end position="21"/>
    </location>
</feature>
<feature type="compositionally biased region" description="Gly residues" evidence="3">
    <location>
        <begin position="25"/>
        <end position="41"/>
    </location>
</feature>
<dbReference type="GO" id="GO:0016722">
    <property type="term" value="F:oxidoreductase activity, acting on metal ions"/>
    <property type="evidence" value="ECO:0007669"/>
    <property type="project" value="InterPro"/>
</dbReference>
<dbReference type="InterPro" id="IPR008331">
    <property type="entry name" value="Ferritin_DPS_dom"/>
</dbReference>
<evidence type="ECO:0000256" key="2">
    <source>
        <dbReference type="RuleBase" id="RU003875"/>
    </source>
</evidence>
<dbReference type="NCBIfam" id="NF006975">
    <property type="entry name" value="PRK09448.1"/>
    <property type="match status" value="1"/>
</dbReference>
<dbReference type="InterPro" id="IPR002177">
    <property type="entry name" value="DPS_DNA-bd"/>
</dbReference>
<dbReference type="Proteomes" id="UP000011626">
    <property type="component" value="Unassembled WGS sequence"/>
</dbReference>
<evidence type="ECO:0000256" key="1">
    <source>
        <dbReference type="ARBA" id="ARBA00009497"/>
    </source>
</evidence>
<dbReference type="EMBL" id="AOIU01000048">
    <property type="protein sequence ID" value="ELZ19920.1"/>
    <property type="molecule type" value="Genomic_DNA"/>
</dbReference>
<feature type="region of interest" description="Disordered" evidence="3">
    <location>
        <begin position="213"/>
        <end position="233"/>
    </location>
</feature>
<organism evidence="5 6">
    <name type="scientific">Halosimplex carlsbadense 2-9-1</name>
    <dbReference type="NCBI Taxonomy" id="797114"/>
    <lineage>
        <taxon>Archaea</taxon>
        <taxon>Methanobacteriati</taxon>
        <taxon>Methanobacteriota</taxon>
        <taxon>Stenosarchaea group</taxon>
        <taxon>Halobacteria</taxon>
        <taxon>Halobacteriales</taxon>
        <taxon>Haloarculaceae</taxon>
        <taxon>Halosimplex</taxon>
    </lineage>
</organism>
<feature type="region of interest" description="Disordered" evidence="3">
    <location>
        <begin position="1"/>
        <end position="52"/>
    </location>
</feature>
<comment type="caution">
    <text evidence="5">The sequence shown here is derived from an EMBL/GenBank/DDBJ whole genome shotgun (WGS) entry which is preliminary data.</text>
</comment>
<dbReference type="InterPro" id="IPR012347">
    <property type="entry name" value="Ferritin-like"/>
</dbReference>
<dbReference type="PATRIC" id="fig|797114.5.peg.4339"/>
<evidence type="ECO:0000256" key="3">
    <source>
        <dbReference type="SAM" id="MobiDB-lite"/>
    </source>
</evidence>
<dbReference type="PANTHER" id="PTHR42932:SF3">
    <property type="entry name" value="DNA PROTECTION DURING STARVATION PROTEIN"/>
    <property type="match status" value="1"/>
</dbReference>
<feature type="domain" description="Ferritin/DPS" evidence="4">
    <location>
        <begin position="68"/>
        <end position="208"/>
    </location>
</feature>
<reference evidence="5 6" key="1">
    <citation type="journal article" date="2014" name="PLoS Genet.">
        <title>Phylogenetically driven sequencing of extremely halophilic archaea reveals strategies for static and dynamic osmo-response.</title>
        <authorList>
            <person name="Becker E.A."/>
            <person name="Seitzer P.M."/>
            <person name="Tritt A."/>
            <person name="Larsen D."/>
            <person name="Krusor M."/>
            <person name="Yao A.I."/>
            <person name="Wu D."/>
            <person name="Madern D."/>
            <person name="Eisen J.A."/>
            <person name="Darling A.E."/>
            <person name="Facciotti M.T."/>
        </authorList>
    </citation>
    <scope>NUCLEOTIDE SEQUENCE [LARGE SCALE GENOMIC DNA]</scope>
    <source>
        <strain evidence="5 6">2-9-1</strain>
    </source>
</reference>
<gene>
    <name evidence="5" type="ORF">C475_21519</name>
</gene>
<evidence type="ECO:0000259" key="4">
    <source>
        <dbReference type="Pfam" id="PF00210"/>
    </source>
</evidence>
<dbReference type="Gene3D" id="1.20.1260.10">
    <property type="match status" value="1"/>
</dbReference>
<accession>M0C9K6</accession>
<name>M0C9K6_9EURY</name>
<feature type="compositionally biased region" description="Polar residues" evidence="3">
    <location>
        <begin position="217"/>
        <end position="233"/>
    </location>
</feature>
<sequence length="233" mass="24913">MSQRYESGANQQPSGQRSQIETGQTGTGAIGGGRMEGGQAGQGAPTAPVDRLFPTRSYLPESVRASSIAVLNQTLADLSAVTMQLKSAHWNVKGQEFYQLHELFEDLIEEFDEYIDEVAERASALGGRPPGTAREVAANTTIPQLPRETVEGMALVSELADRLAILDANLYEQLELVTAQNDLDTADLVNEVSRVVAKSLWFLEAHLQSRPAAAGGQSPQFAALSGNSQAGSQ</sequence>
<comment type="similarity">
    <text evidence="1 2">Belongs to the Dps family.</text>
</comment>
<dbReference type="CDD" id="cd01043">
    <property type="entry name" value="DPS"/>
    <property type="match status" value="1"/>
</dbReference>
<dbReference type="STRING" id="797114.C475_21519"/>
<dbReference type="PRINTS" id="PR01346">
    <property type="entry name" value="HELNAPAPROT"/>
</dbReference>
<evidence type="ECO:0000313" key="6">
    <source>
        <dbReference type="Proteomes" id="UP000011626"/>
    </source>
</evidence>